<accession>A0A831ZXH5</accession>
<dbReference type="InterPro" id="IPR021734">
    <property type="entry name" value="DUF3303"/>
</dbReference>
<proteinExistence type="predicted"/>
<evidence type="ECO:0000313" key="2">
    <source>
        <dbReference type="EMBL" id="HFK95788.1"/>
    </source>
</evidence>
<evidence type="ECO:0000256" key="1">
    <source>
        <dbReference type="SAM" id="MobiDB-lite"/>
    </source>
</evidence>
<protein>
    <submittedName>
        <fullName evidence="2">DUF3303 domain-containing protein</fullName>
    </submittedName>
</protein>
<comment type="caution">
    <text evidence="2">The sequence shown here is derived from an EMBL/GenBank/DDBJ whole genome shotgun (WGS) entry which is preliminary data.</text>
</comment>
<dbReference type="AlphaFoldDB" id="A0A831ZXH5"/>
<sequence length="221" mass="25091">MVAFGARDFIVLRVLLVRKLHVCLGVLRPQRGIHRDHVRGVRRDGDEGSDEQCDRDKNRRDHPMPFLHRVTSSRAWGSVCDSLHAADYSEALQKASRLFTANRSLTEREPVGLYSVETSTKQGLTQGGDTMLFMAIFSYAPEDRDRVIQRTEQLPEVPGTTMKGEWFDVTGHRVFRLFEAEDEAHLAAAVFQWTDLGVAEIVPVMETKKALKLLRRTSKKA</sequence>
<organism evidence="2">
    <name type="scientific">Desulfacinum infernum</name>
    <dbReference type="NCBI Taxonomy" id="35837"/>
    <lineage>
        <taxon>Bacteria</taxon>
        <taxon>Pseudomonadati</taxon>
        <taxon>Thermodesulfobacteriota</taxon>
        <taxon>Syntrophobacteria</taxon>
        <taxon>Syntrophobacterales</taxon>
        <taxon>Syntrophobacteraceae</taxon>
        <taxon>Desulfacinum</taxon>
    </lineage>
</organism>
<dbReference type="Pfam" id="PF11746">
    <property type="entry name" value="DUF3303"/>
    <property type="match status" value="1"/>
</dbReference>
<dbReference type="EMBL" id="DSTK01000005">
    <property type="protein sequence ID" value="HFK95788.1"/>
    <property type="molecule type" value="Genomic_DNA"/>
</dbReference>
<reference evidence="2" key="1">
    <citation type="journal article" date="2020" name="mSystems">
        <title>Genome- and Community-Level Interaction Insights into Carbon Utilization and Element Cycling Functions of Hydrothermarchaeota in Hydrothermal Sediment.</title>
        <authorList>
            <person name="Zhou Z."/>
            <person name="Liu Y."/>
            <person name="Xu W."/>
            <person name="Pan J."/>
            <person name="Luo Z.H."/>
            <person name="Li M."/>
        </authorList>
    </citation>
    <scope>NUCLEOTIDE SEQUENCE [LARGE SCALE GENOMIC DNA]</scope>
    <source>
        <strain evidence="2">SpSt-456</strain>
    </source>
</reference>
<feature type="region of interest" description="Disordered" evidence="1">
    <location>
        <begin position="39"/>
        <end position="62"/>
    </location>
</feature>
<gene>
    <name evidence="2" type="ORF">ENS06_00520</name>
</gene>
<name>A0A831ZXH5_9BACT</name>